<dbReference type="EMBL" id="JAEQNC010000003">
    <property type="protein sequence ID" value="MBL0371440.1"/>
    <property type="molecule type" value="Genomic_DNA"/>
</dbReference>
<comment type="caution">
    <text evidence="2">The sequence shown here is derived from an EMBL/GenBank/DDBJ whole genome shotgun (WGS) entry which is preliminary data.</text>
</comment>
<protein>
    <submittedName>
        <fullName evidence="2">DUF937 domain-containing protein</fullName>
    </submittedName>
</protein>
<organism evidence="2 3">
    <name type="scientific">Rhizobium setariae</name>
    <dbReference type="NCBI Taxonomy" id="2801340"/>
    <lineage>
        <taxon>Bacteria</taxon>
        <taxon>Pseudomonadati</taxon>
        <taxon>Pseudomonadota</taxon>
        <taxon>Alphaproteobacteria</taxon>
        <taxon>Hyphomicrobiales</taxon>
        <taxon>Rhizobiaceae</taxon>
        <taxon>Rhizobium/Agrobacterium group</taxon>
        <taxon>Rhizobium</taxon>
    </lineage>
</organism>
<keyword evidence="3" id="KW-1185">Reference proteome</keyword>
<name>A0A936YJI9_9HYPH</name>
<dbReference type="AlphaFoldDB" id="A0A936YJI9"/>
<evidence type="ECO:0000313" key="2">
    <source>
        <dbReference type="EMBL" id="MBL0371440.1"/>
    </source>
</evidence>
<feature type="transmembrane region" description="Helical" evidence="1">
    <location>
        <begin position="220"/>
        <end position="238"/>
    </location>
</feature>
<dbReference type="Pfam" id="PF06078">
    <property type="entry name" value="DUF937"/>
    <property type="match status" value="1"/>
</dbReference>
<keyword evidence="1" id="KW-1133">Transmembrane helix</keyword>
<evidence type="ECO:0000313" key="3">
    <source>
        <dbReference type="Proteomes" id="UP000633219"/>
    </source>
</evidence>
<dbReference type="InterPro" id="IPR009282">
    <property type="entry name" value="DUF937"/>
</dbReference>
<dbReference type="Proteomes" id="UP000633219">
    <property type="component" value="Unassembled WGS sequence"/>
</dbReference>
<evidence type="ECO:0000256" key="1">
    <source>
        <dbReference type="SAM" id="Phobius"/>
    </source>
</evidence>
<reference evidence="2" key="1">
    <citation type="submission" date="2021-01" db="EMBL/GenBank/DDBJ databases">
        <title>Rhizobium sp. strain KVB221 16S ribosomal RNA gene Genome sequencing and assembly.</title>
        <authorList>
            <person name="Kang M."/>
        </authorList>
    </citation>
    <scope>NUCLEOTIDE SEQUENCE</scope>
    <source>
        <strain evidence="2">KVB221</strain>
    </source>
</reference>
<sequence length="364" mass="36004">MAGNLVSYILQFLTPDMIGRVAGALGLDANKVQGAIAAAVPTLLAGLGGVAAQPGGAEKIADAVGQQSATLSDLTNMLSAGNQAPLIQNGSKILSSLFGTGDSGMLANAISNHAGLDKNAGTSLLGMLAPLVLNGLADKSDGDLSPGNIAGLLASQKDNIAAALPSGIGEMLAGTGLLGALGGTVRTASQTAARTTAAASSAASTAQQSVAQAAPSSSRWLLWLIALLIVAAALYYYLGRPRQQAATPPATTTTQEVAPAAMDVGKQLGDTLTSLQTAVGGITDAASAQAALPKLQAAQADIDKIATGFGQLSAAQKTALAAVVKPMVPTLNGLFDKVLAIPGVSEVLKPTIDAIRAKLATLAA</sequence>
<dbReference type="RefSeq" id="WP_201654271.1">
    <property type="nucleotide sequence ID" value="NZ_JAEQNC010000003.1"/>
</dbReference>
<gene>
    <name evidence="2" type="ORF">JJB09_05315</name>
</gene>
<accession>A0A936YJI9</accession>
<keyword evidence="1" id="KW-0472">Membrane</keyword>
<keyword evidence="1" id="KW-0812">Transmembrane</keyword>
<proteinExistence type="predicted"/>